<evidence type="ECO:0000256" key="2">
    <source>
        <dbReference type="ARBA" id="ARBA00022475"/>
    </source>
</evidence>
<dbReference type="InterPro" id="IPR003400">
    <property type="entry name" value="ExbD"/>
</dbReference>
<protein>
    <recommendedName>
        <fullName evidence="7">Biopolymer transporter ExbD</fullName>
    </recommendedName>
</protein>
<dbReference type="GO" id="GO:0022857">
    <property type="term" value="F:transmembrane transporter activity"/>
    <property type="evidence" value="ECO:0007669"/>
    <property type="project" value="InterPro"/>
</dbReference>
<name>A0A382K7G3_9ZZZZ</name>
<evidence type="ECO:0000256" key="4">
    <source>
        <dbReference type="ARBA" id="ARBA00022989"/>
    </source>
</evidence>
<accession>A0A382K7G3</accession>
<gene>
    <name evidence="6" type="ORF">METZ01_LOCUS272479</name>
</gene>
<proteinExistence type="predicted"/>
<dbReference type="EMBL" id="UINC01078494">
    <property type="protein sequence ID" value="SVC19625.1"/>
    <property type="molecule type" value="Genomic_DNA"/>
</dbReference>
<sequence length="128" mass="14208">MDASVPAMAMGDIAFLLLIFFVILARARDDSHLQWKPANGVKLVRPATMNASVVIDKYNVTYLNGREIPVSSLHEDLKVILGENAAGRRTVILKVHHEVTAIYFEPAIEAISEAGGELHHILEEDKHR</sequence>
<keyword evidence="5" id="KW-0472">Membrane</keyword>
<keyword evidence="4" id="KW-1133">Transmembrane helix</keyword>
<evidence type="ECO:0000256" key="3">
    <source>
        <dbReference type="ARBA" id="ARBA00022692"/>
    </source>
</evidence>
<organism evidence="6">
    <name type="scientific">marine metagenome</name>
    <dbReference type="NCBI Taxonomy" id="408172"/>
    <lineage>
        <taxon>unclassified sequences</taxon>
        <taxon>metagenomes</taxon>
        <taxon>ecological metagenomes</taxon>
    </lineage>
</organism>
<evidence type="ECO:0008006" key="7">
    <source>
        <dbReference type="Google" id="ProtNLM"/>
    </source>
</evidence>
<dbReference type="GO" id="GO:0005886">
    <property type="term" value="C:plasma membrane"/>
    <property type="evidence" value="ECO:0007669"/>
    <property type="project" value="UniProtKB-SubCell"/>
</dbReference>
<evidence type="ECO:0000256" key="5">
    <source>
        <dbReference type="ARBA" id="ARBA00023136"/>
    </source>
</evidence>
<evidence type="ECO:0000256" key="1">
    <source>
        <dbReference type="ARBA" id="ARBA00004162"/>
    </source>
</evidence>
<reference evidence="6" key="1">
    <citation type="submission" date="2018-05" db="EMBL/GenBank/DDBJ databases">
        <authorList>
            <person name="Lanie J.A."/>
            <person name="Ng W.-L."/>
            <person name="Kazmierczak K.M."/>
            <person name="Andrzejewski T.M."/>
            <person name="Davidsen T.M."/>
            <person name="Wayne K.J."/>
            <person name="Tettelin H."/>
            <person name="Glass J.I."/>
            <person name="Rusch D."/>
            <person name="Podicherti R."/>
            <person name="Tsui H.-C.T."/>
            <person name="Winkler M.E."/>
        </authorList>
    </citation>
    <scope>NUCLEOTIDE SEQUENCE</scope>
</reference>
<comment type="subcellular location">
    <subcellularLocation>
        <location evidence="1">Cell membrane</location>
        <topology evidence="1">Single-pass membrane protein</topology>
    </subcellularLocation>
</comment>
<keyword evidence="2" id="KW-1003">Cell membrane</keyword>
<dbReference type="Pfam" id="PF02472">
    <property type="entry name" value="ExbD"/>
    <property type="match status" value="1"/>
</dbReference>
<keyword evidence="3" id="KW-0812">Transmembrane</keyword>
<evidence type="ECO:0000313" key="6">
    <source>
        <dbReference type="EMBL" id="SVC19625.1"/>
    </source>
</evidence>
<dbReference type="AlphaFoldDB" id="A0A382K7G3"/>